<proteinExistence type="predicted"/>
<keyword evidence="5" id="KW-1185">Reference proteome</keyword>
<evidence type="ECO:0000313" key="4">
    <source>
        <dbReference type="EMBL" id="CAF1262863.1"/>
    </source>
</evidence>
<dbReference type="Proteomes" id="UP000663877">
    <property type="component" value="Unassembled WGS sequence"/>
</dbReference>
<dbReference type="EMBL" id="CAJNOI010000026">
    <property type="protein sequence ID" value="CAF0859645.1"/>
    <property type="molecule type" value="Genomic_DNA"/>
</dbReference>
<accession>A0A815AYA8</accession>
<dbReference type="Proteomes" id="UP000663832">
    <property type="component" value="Unassembled WGS sequence"/>
</dbReference>
<dbReference type="EMBL" id="CAJNOM010000232">
    <property type="protein sequence ID" value="CAF1262863.1"/>
    <property type="molecule type" value="Genomic_DNA"/>
</dbReference>
<evidence type="ECO:0000313" key="3">
    <source>
        <dbReference type="EMBL" id="CAF1243137.1"/>
    </source>
</evidence>
<organism evidence="4 5">
    <name type="scientific">Adineta steineri</name>
    <dbReference type="NCBI Taxonomy" id="433720"/>
    <lineage>
        <taxon>Eukaryota</taxon>
        <taxon>Metazoa</taxon>
        <taxon>Spiralia</taxon>
        <taxon>Gnathifera</taxon>
        <taxon>Rotifera</taxon>
        <taxon>Eurotatoria</taxon>
        <taxon>Bdelloidea</taxon>
        <taxon>Adinetida</taxon>
        <taxon>Adinetidae</taxon>
        <taxon>Adineta</taxon>
    </lineage>
</organism>
<name>A0A815AYA8_9BILA</name>
<sequence>MPFYQLLYSEETKNWRGLLEYIRSNVPAYINAAYASVMKSIDVKLKEFVEGVVLEEGQMIQFCKVHDVEGTPSSYGKVYHAECRNDNIYLMATIKKGQKAAAGELTVEVLLVEQEILKIIEIVLEHLKIKGIYFPYNSLWNKLRNSYDIPRQRVGQVVQLVKNHVFVSKKHLLENDYDFETLMDKENIVAEYDLQDITTNSEPVSCNDQLPIEDVSMSSVMDSDDNVSQQSKAPLDPTTKTQDSDLVCQYTDQRKMQQQVDNQVKKQNRLVSELTMWPKFAPSNSKRCTSTIKYATTIGHKRSKKN</sequence>
<evidence type="ECO:0000313" key="5">
    <source>
        <dbReference type="Proteomes" id="UP000663832"/>
    </source>
</evidence>
<feature type="compositionally biased region" description="Low complexity" evidence="1">
    <location>
        <begin position="220"/>
        <end position="231"/>
    </location>
</feature>
<protein>
    <submittedName>
        <fullName evidence="4">Uncharacterized protein</fullName>
    </submittedName>
</protein>
<gene>
    <name evidence="2" type="ORF">BJG266_LOCUS8304</name>
    <name evidence="3" type="ORF">QVE165_LOCUS28090</name>
    <name evidence="4" type="ORF">QVE165_LOCUS29150</name>
</gene>
<feature type="region of interest" description="Disordered" evidence="1">
    <location>
        <begin position="220"/>
        <end position="244"/>
    </location>
</feature>
<evidence type="ECO:0000313" key="2">
    <source>
        <dbReference type="EMBL" id="CAF0859645.1"/>
    </source>
</evidence>
<reference evidence="4" key="1">
    <citation type="submission" date="2021-02" db="EMBL/GenBank/DDBJ databases">
        <authorList>
            <person name="Nowell W R."/>
        </authorList>
    </citation>
    <scope>NUCLEOTIDE SEQUENCE</scope>
</reference>
<dbReference type="AlphaFoldDB" id="A0A815AYA8"/>
<dbReference type="EMBL" id="CAJNOM010000217">
    <property type="protein sequence ID" value="CAF1243137.1"/>
    <property type="molecule type" value="Genomic_DNA"/>
</dbReference>
<evidence type="ECO:0000256" key="1">
    <source>
        <dbReference type="SAM" id="MobiDB-lite"/>
    </source>
</evidence>
<comment type="caution">
    <text evidence="4">The sequence shown here is derived from an EMBL/GenBank/DDBJ whole genome shotgun (WGS) entry which is preliminary data.</text>
</comment>